<name>A0A1B7LXQ9_9MICC</name>
<feature type="transmembrane region" description="Helical" evidence="6">
    <location>
        <begin position="66"/>
        <end position="86"/>
    </location>
</feature>
<dbReference type="Gene3D" id="1.20.1250.20">
    <property type="entry name" value="MFS general substrate transporter like domains"/>
    <property type="match status" value="1"/>
</dbReference>
<sequence length="439" mass="47740">MDRTTARTATATKVAKLTPLDEALFKPIHLLATICVLGGAYVDGYILGIIGPGLVMGQSELQLGPLSQGLIASSALIGVFVGGLIFGSLADRFGRRPVFFWNLLAFVVLSLLQLVTVGVWDLVLIRLALGLAIGVEYAVGTAVLAEFSKRKGRGVILGNFAVFWMIGFVCAFLVGVVWSGDNWRLLLATSAVPAFIVFVLRTRLPETPMWLKAKGRVDEAEAVVRKHYGEGYHIPEVVLGERQPSPKELFTRDNWRSSLYSGLFWFCQVGPFFAIFTFLTPVFDSLGIEQTTGTEIVLNLIQLAGAGFGLLLLHWLSRRGFVTLTFAVIALTLIALGLLPGTSHWVVFLFALYLFMAPAANNIQYVYPSEIFDTRVRGTGVGFSAAFSRISAAGVTYMLPWLMAEFGGSVTMLIMAIFPIIGLVASIAWAPETKETSLT</sequence>
<evidence type="ECO:0000256" key="2">
    <source>
        <dbReference type="ARBA" id="ARBA00022448"/>
    </source>
</evidence>
<feature type="domain" description="Major facilitator superfamily (MFS) profile" evidence="7">
    <location>
        <begin position="32"/>
        <end position="434"/>
    </location>
</feature>
<feature type="transmembrane region" description="Helical" evidence="6">
    <location>
        <begin position="156"/>
        <end position="179"/>
    </location>
</feature>
<dbReference type="STRING" id="1837282.A6F49_14500"/>
<feature type="transmembrane region" description="Helical" evidence="6">
    <location>
        <begin position="98"/>
        <end position="117"/>
    </location>
</feature>
<gene>
    <name evidence="8" type="ORF">A6F49_14500</name>
</gene>
<feature type="transmembrane region" description="Helical" evidence="6">
    <location>
        <begin position="345"/>
        <end position="367"/>
    </location>
</feature>
<evidence type="ECO:0000256" key="5">
    <source>
        <dbReference type="ARBA" id="ARBA00023136"/>
    </source>
</evidence>
<keyword evidence="2" id="KW-0813">Transport</keyword>
<feature type="transmembrane region" description="Helical" evidence="6">
    <location>
        <begin position="296"/>
        <end position="313"/>
    </location>
</feature>
<reference evidence="8 9" key="1">
    <citation type="submission" date="2016-04" db="EMBL/GenBank/DDBJ databases">
        <title>First whole genome shotgun sequence of the bacterium Enteractinococcus sp. strain UASWS1574.</title>
        <authorList>
            <person name="Crovadore J."/>
            <person name="Chablais R."/>
            <person name="Lefort F."/>
        </authorList>
    </citation>
    <scope>NUCLEOTIDE SEQUENCE [LARGE SCALE GENOMIC DNA]</scope>
    <source>
        <strain evidence="8 9">UASWS1574</strain>
    </source>
</reference>
<evidence type="ECO:0000256" key="4">
    <source>
        <dbReference type="ARBA" id="ARBA00022989"/>
    </source>
</evidence>
<feature type="transmembrane region" description="Helical" evidence="6">
    <location>
        <begin position="379"/>
        <end position="400"/>
    </location>
</feature>
<organism evidence="8 9">
    <name type="scientific">Enteractinococcus helveticum</name>
    <dbReference type="NCBI Taxonomy" id="1837282"/>
    <lineage>
        <taxon>Bacteria</taxon>
        <taxon>Bacillati</taxon>
        <taxon>Actinomycetota</taxon>
        <taxon>Actinomycetes</taxon>
        <taxon>Micrococcales</taxon>
        <taxon>Micrococcaceae</taxon>
    </lineage>
</organism>
<accession>A0A1B7LXQ9</accession>
<dbReference type="InterPro" id="IPR036259">
    <property type="entry name" value="MFS_trans_sf"/>
</dbReference>
<evidence type="ECO:0000256" key="1">
    <source>
        <dbReference type="ARBA" id="ARBA00004651"/>
    </source>
</evidence>
<feature type="transmembrane region" description="Helical" evidence="6">
    <location>
        <begin position="406"/>
        <end position="430"/>
    </location>
</feature>
<dbReference type="RefSeq" id="WP_043058431.1">
    <property type="nucleotide sequence ID" value="NZ_LXEY01000021.1"/>
</dbReference>
<evidence type="ECO:0000256" key="6">
    <source>
        <dbReference type="SAM" id="Phobius"/>
    </source>
</evidence>
<feature type="transmembrane region" description="Helical" evidence="6">
    <location>
        <begin position="185"/>
        <end position="204"/>
    </location>
</feature>
<dbReference type="CDD" id="cd17316">
    <property type="entry name" value="MFS_SV2_like"/>
    <property type="match status" value="1"/>
</dbReference>
<dbReference type="PROSITE" id="PS50850">
    <property type="entry name" value="MFS"/>
    <property type="match status" value="1"/>
</dbReference>
<dbReference type="PANTHER" id="PTHR48020:SF12">
    <property type="entry name" value="PROTON MYO-INOSITOL COTRANSPORTER"/>
    <property type="match status" value="1"/>
</dbReference>
<dbReference type="EMBL" id="LXEY01000021">
    <property type="protein sequence ID" value="OAV59950.1"/>
    <property type="molecule type" value="Genomic_DNA"/>
</dbReference>
<dbReference type="Pfam" id="PF00083">
    <property type="entry name" value="Sugar_tr"/>
    <property type="match status" value="1"/>
</dbReference>
<keyword evidence="3 6" id="KW-0812">Transmembrane</keyword>
<dbReference type="GO" id="GO:0022857">
    <property type="term" value="F:transmembrane transporter activity"/>
    <property type="evidence" value="ECO:0007669"/>
    <property type="project" value="InterPro"/>
</dbReference>
<keyword evidence="9" id="KW-1185">Reference proteome</keyword>
<evidence type="ECO:0000256" key="3">
    <source>
        <dbReference type="ARBA" id="ARBA00022692"/>
    </source>
</evidence>
<feature type="transmembrane region" description="Helical" evidence="6">
    <location>
        <begin position="257"/>
        <end position="276"/>
    </location>
</feature>
<feature type="transmembrane region" description="Helical" evidence="6">
    <location>
        <begin position="123"/>
        <end position="144"/>
    </location>
</feature>
<evidence type="ECO:0000313" key="9">
    <source>
        <dbReference type="Proteomes" id="UP000078292"/>
    </source>
</evidence>
<keyword evidence="4 6" id="KW-1133">Transmembrane helix</keyword>
<evidence type="ECO:0000313" key="8">
    <source>
        <dbReference type="EMBL" id="OAV59950.1"/>
    </source>
</evidence>
<dbReference type="InterPro" id="IPR050814">
    <property type="entry name" value="Myo-inositol_Transporter"/>
</dbReference>
<feature type="transmembrane region" description="Helical" evidence="6">
    <location>
        <begin position="30"/>
        <end position="54"/>
    </location>
</feature>
<dbReference type="SUPFAM" id="SSF103473">
    <property type="entry name" value="MFS general substrate transporter"/>
    <property type="match status" value="1"/>
</dbReference>
<dbReference type="PANTHER" id="PTHR48020">
    <property type="entry name" value="PROTON MYO-INOSITOL COTRANSPORTER"/>
    <property type="match status" value="1"/>
</dbReference>
<dbReference type="InterPro" id="IPR020846">
    <property type="entry name" value="MFS_dom"/>
</dbReference>
<dbReference type="Proteomes" id="UP000078292">
    <property type="component" value="Unassembled WGS sequence"/>
</dbReference>
<keyword evidence="5 6" id="KW-0472">Membrane</keyword>
<proteinExistence type="predicted"/>
<evidence type="ECO:0000259" key="7">
    <source>
        <dbReference type="PROSITE" id="PS50850"/>
    </source>
</evidence>
<dbReference type="OrthoDB" id="9787026at2"/>
<dbReference type="GO" id="GO:0005886">
    <property type="term" value="C:plasma membrane"/>
    <property type="evidence" value="ECO:0007669"/>
    <property type="project" value="UniProtKB-SubCell"/>
</dbReference>
<dbReference type="InterPro" id="IPR005828">
    <property type="entry name" value="MFS_sugar_transport-like"/>
</dbReference>
<comment type="caution">
    <text evidence="8">The sequence shown here is derived from an EMBL/GenBank/DDBJ whole genome shotgun (WGS) entry which is preliminary data.</text>
</comment>
<feature type="transmembrane region" description="Helical" evidence="6">
    <location>
        <begin position="320"/>
        <end position="339"/>
    </location>
</feature>
<comment type="subcellular location">
    <subcellularLocation>
        <location evidence="1">Cell membrane</location>
        <topology evidence="1">Multi-pass membrane protein</topology>
    </subcellularLocation>
</comment>
<dbReference type="AlphaFoldDB" id="A0A1B7LXQ9"/>
<protein>
    <submittedName>
        <fullName evidence="8">MFS transporter</fullName>
    </submittedName>
</protein>